<gene>
    <name evidence="1" type="ORF">GCM10018781_11420</name>
</gene>
<dbReference type="RefSeq" id="WP_190209665.1">
    <property type="nucleotide sequence ID" value="NZ_BNBO01000004.1"/>
</dbReference>
<name>A0A919KKQ0_9ACTN</name>
<keyword evidence="2" id="KW-1185">Reference proteome</keyword>
<protein>
    <submittedName>
        <fullName evidence="1">Uncharacterized protein</fullName>
    </submittedName>
</protein>
<sequence>MITYEDRSLNALAEAGHWPELLGIYRQVRAAASARAGEAGAAAESAPLGHLIAHGAPPEVAVRLFDEDGGPGTAAGVGDHDSGPLWEVLATRHSWLRLAPLLGPAPVRRLVAHTRVLVGEDLSYGAEPDPDGVPLVLEPWEVAGWGDSGRVRDYLRAGGSRSCLLALPATREGLGPVDLPVRRERVAGQRATKEFAALADWAQVACVRGTAADAAAQYAPARRVTGGYVPFAAAYPVLVQAGAGVRAHGVARGRLVVWRALVAMTGAARPDRAEVNALVARLRCFTWCDPADELRYLHVALEDPATGLSWAVSGDDVE</sequence>
<evidence type="ECO:0000313" key="2">
    <source>
        <dbReference type="Proteomes" id="UP000617734"/>
    </source>
</evidence>
<dbReference type="Proteomes" id="UP000617734">
    <property type="component" value="Unassembled WGS sequence"/>
</dbReference>
<proteinExistence type="predicted"/>
<accession>A0A919KKQ0</accession>
<dbReference type="GeneID" id="95351646"/>
<reference evidence="1" key="1">
    <citation type="journal article" date="2014" name="Int. J. Syst. Evol. Microbiol.">
        <title>Complete genome sequence of Corynebacterium casei LMG S-19264T (=DSM 44701T), isolated from a smear-ripened cheese.</title>
        <authorList>
            <consortium name="US DOE Joint Genome Institute (JGI-PGF)"/>
            <person name="Walter F."/>
            <person name="Albersmeier A."/>
            <person name="Kalinowski J."/>
            <person name="Ruckert C."/>
        </authorList>
    </citation>
    <scope>NUCLEOTIDE SEQUENCE</scope>
    <source>
        <strain evidence="1">JCM 4646</strain>
    </source>
</reference>
<organism evidence="1 2">
    <name type="scientific">Kitasatospora indigofera</name>
    <dbReference type="NCBI Taxonomy" id="67307"/>
    <lineage>
        <taxon>Bacteria</taxon>
        <taxon>Bacillati</taxon>
        <taxon>Actinomycetota</taxon>
        <taxon>Actinomycetes</taxon>
        <taxon>Kitasatosporales</taxon>
        <taxon>Streptomycetaceae</taxon>
        <taxon>Kitasatospora</taxon>
    </lineage>
</organism>
<comment type="caution">
    <text evidence="1">The sequence shown here is derived from an EMBL/GenBank/DDBJ whole genome shotgun (WGS) entry which is preliminary data.</text>
</comment>
<evidence type="ECO:0000313" key="1">
    <source>
        <dbReference type="EMBL" id="GHH62877.1"/>
    </source>
</evidence>
<reference evidence="1" key="2">
    <citation type="submission" date="2020-09" db="EMBL/GenBank/DDBJ databases">
        <authorList>
            <person name="Sun Q."/>
            <person name="Ohkuma M."/>
        </authorList>
    </citation>
    <scope>NUCLEOTIDE SEQUENCE</scope>
    <source>
        <strain evidence="1">JCM 4646</strain>
    </source>
</reference>
<dbReference type="AlphaFoldDB" id="A0A919KKQ0"/>
<dbReference type="EMBL" id="BNBO01000004">
    <property type="protein sequence ID" value="GHH62877.1"/>
    <property type="molecule type" value="Genomic_DNA"/>
</dbReference>